<protein>
    <submittedName>
        <fullName evidence="3">Uncharacterized protein</fullName>
    </submittedName>
</protein>
<feature type="region of interest" description="Disordered" evidence="2">
    <location>
        <begin position="340"/>
        <end position="382"/>
    </location>
</feature>
<dbReference type="EMBL" id="CAJVRL010000061">
    <property type="protein sequence ID" value="CAG8955354.1"/>
    <property type="molecule type" value="Genomic_DNA"/>
</dbReference>
<feature type="compositionally biased region" description="Basic and acidic residues" evidence="2">
    <location>
        <begin position="340"/>
        <end position="371"/>
    </location>
</feature>
<evidence type="ECO:0000256" key="1">
    <source>
        <dbReference type="SAM" id="Coils"/>
    </source>
</evidence>
<dbReference type="PANTHER" id="PTHR43941">
    <property type="entry name" value="STRUCTURAL MAINTENANCE OF CHROMOSOMES PROTEIN 2"/>
    <property type="match status" value="1"/>
</dbReference>
<feature type="compositionally biased region" description="Basic residues" evidence="2">
    <location>
        <begin position="600"/>
        <end position="612"/>
    </location>
</feature>
<feature type="compositionally biased region" description="Acidic residues" evidence="2">
    <location>
        <begin position="579"/>
        <end position="591"/>
    </location>
</feature>
<evidence type="ECO:0000313" key="4">
    <source>
        <dbReference type="Proteomes" id="UP000696280"/>
    </source>
</evidence>
<feature type="region of interest" description="Disordered" evidence="2">
    <location>
        <begin position="535"/>
        <end position="629"/>
    </location>
</feature>
<feature type="coiled-coil region" evidence="1">
    <location>
        <begin position="476"/>
        <end position="524"/>
    </location>
</feature>
<sequence>MEQNVNMTDKPPTIFKTPSGATFVSRSDIDELQKHGAEFTEAVRIVKENIQDIQLAGIPDILQQMNCLKEIHKAWEKEVDVLDTNEWSRSMIGTPGWLKLRLDEHPEASAVDQLCASEKAQFDRLREELDQRCTIFRIYNNTSDPWRGFEHLVVHVEKGSAQKRPHDKSLSDTSEPQDANVENRTKMRREHSPDAAAGLTIFPLTQERFVQYDDMTSQPALTGRSVASQKAIEEMKTMMNEKSTKIEELQIKYNTAKEDAIYKKKRVLWLEAQVKNMQEATEREKKAMKGELFALSNLTYSQQVTAKDFEAQLELLKTQSEKCKHEKEKAVSELDNFKESHNRKVRDLEKKAQSLEGQLEKKTEENRKEVLGLEEELEKSEGRLRGLEAHQLDMQEAHDKEMQDTLQKLQALQTAISKHNNEYSSLEKKAECYKTELNELRGQLEKEHHNNQEAQTGLRDKLLAARKARHVWRANFDDLKVDRDDLNGKLKSLQTTVRGLERDNEDLKTDLAQSNDDVENMRSHFNQMRALMSSFPQDPAPRAQGPVMDSVNGAGASGRSRESPQRASLRQSLHGTGNPEEDEENNDEDAADPGLVPRRREGHHWVHGHWRKNPPGSGNFTSGNDQSGM</sequence>
<reference evidence="3" key="1">
    <citation type="submission" date="2021-07" db="EMBL/GenBank/DDBJ databases">
        <authorList>
            <person name="Durling M."/>
        </authorList>
    </citation>
    <scope>NUCLEOTIDE SEQUENCE</scope>
</reference>
<evidence type="ECO:0000256" key="2">
    <source>
        <dbReference type="SAM" id="MobiDB-lite"/>
    </source>
</evidence>
<feature type="compositionally biased region" description="Basic and acidic residues" evidence="2">
    <location>
        <begin position="181"/>
        <end position="192"/>
    </location>
</feature>
<feature type="region of interest" description="Disordered" evidence="2">
    <location>
        <begin position="158"/>
        <end position="192"/>
    </location>
</feature>
<feature type="compositionally biased region" description="Polar residues" evidence="2">
    <location>
        <begin position="616"/>
        <end position="629"/>
    </location>
</feature>
<organism evidence="3 4">
    <name type="scientific">Hymenoscyphus fraxineus</name>
    <dbReference type="NCBI Taxonomy" id="746836"/>
    <lineage>
        <taxon>Eukaryota</taxon>
        <taxon>Fungi</taxon>
        <taxon>Dikarya</taxon>
        <taxon>Ascomycota</taxon>
        <taxon>Pezizomycotina</taxon>
        <taxon>Leotiomycetes</taxon>
        <taxon>Helotiales</taxon>
        <taxon>Helotiaceae</taxon>
        <taxon>Hymenoscyphus</taxon>
    </lineage>
</organism>
<dbReference type="AlphaFoldDB" id="A0A9N9PJ45"/>
<evidence type="ECO:0000313" key="3">
    <source>
        <dbReference type="EMBL" id="CAG8955354.1"/>
    </source>
</evidence>
<proteinExistence type="predicted"/>
<feature type="compositionally biased region" description="Polar residues" evidence="2">
    <location>
        <begin position="565"/>
        <end position="575"/>
    </location>
</feature>
<dbReference type="PANTHER" id="PTHR43941:SF1">
    <property type="entry name" value="STRUCTURAL MAINTENANCE OF CHROMOSOMES PROTEIN 2"/>
    <property type="match status" value="1"/>
</dbReference>
<gene>
    <name evidence="3" type="ORF">HYFRA_00011338</name>
</gene>
<keyword evidence="4" id="KW-1185">Reference proteome</keyword>
<name>A0A9N9PJ45_9HELO</name>
<keyword evidence="1" id="KW-0175">Coiled coil</keyword>
<feature type="compositionally biased region" description="Polar residues" evidence="2">
    <location>
        <begin position="171"/>
        <end position="180"/>
    </location>
</feature>
<comment type="caution">
    <text evidence="3">The sequence shown here is derived from an EMBL/GenBank/DDBJ whole genome shotgun (WGS) entry which is preliminary data.</text>
</comment>
<dbReference type="Proteomes" id="UP000696280">
    <property type="component" value="Unassembled WGS sequence"/>
</dbReference>
<feature type="coiled-coil region" evidence="1">
    <location>
        <begin position="232"/>
        <end position="259"/>
    </location>
</feature>
<accession>A0A9N9PJ45</accession>
<dbReference type="OrthoDB" id="10503357at2759"/>